<dbReference type="PANTHER" id="PTHR39515:SF2">
    <property type="entry name" value="HTH-TYPE TRANSCRIPTIONAL REGULATOR RV0880"/>
    <property type="match status" value="1"/>
</dbReference>
<reference evidence="5 6" key="1">
    <citation type="submission" date="2023-07" db="EMBL/GenBank/DDBJ databases">
        <authorList>
            <person name="Girao M."/>
            <person name="Carvalho M.F."/>
        </authorList>
    </citation>
    <scope>NUCLEOTIDE SEQUENCE [LARGE SCALE GENOMIC DNA]</scope>
    <source>
        <strain evidence="5 6">YIM65754</strain>
    </source>
</reference>
<dbReference type="Proteomes" id="UP001336020">
    <property type="component" value="Unassembled WGS sequence"/>
</dbReference>
<keyword evidence="3" id="KW-0804">Transcription</keyword>
<dbReference type="EMBL" id="JAUTXY010000004">
    <property type="protein sequence ID" value="MEE2058113.1"/>
    <property type="molecule type" value="Genomic_DNA"/>
</dbReference>
<dbReference type="InterPro" id="IPR000835">
    <property type="entry name" value="HTH_MarR-typ"/>
</dbReference>
<dbReference type="InterPro" id="IPR036388">
    <property type="entry name" value="WH-like_DNA-bd_sf"/>
</dbReference>
<dbReference type="InterPro" id="IPR052526">
    <property type="entry name" value="HTH-type_Bedaq_tolerance"/>
</dbReference>
<organism evidence="5 6">
    <name type="scientific">Rhodococcus artemisiae</name>
    <dbReference type="NCBI Taxonomy" id="714159"/>
    <lineage>
        <taxon>Bacteria</taxon>
        <taxon>Bacillati</taxon>
        <taxon>Actinomycetota</taxon>
        <taxon>Actinomycetes</taxon>
        <taxon>Mycobacteriales</taxon>
        <taxon>Nocardiaceae</taxon>
        <taxon>Rhodococcus</taxon>
    </lineage>
</organism>
<dbReference type="RefSeq" id="WP_330133349.1">
    <property type="nucleotide sequence ID" value="NZ_JAUTXY010000004.1"/>
</dbReference>
<keyword evidence="6" id="KW-1185">Reference proteome</keyword>
<evidence type="ECO:0000259" key="4">
    <source>
        <dbReference type="PROSITE" id="PS50995"/>
    </source>
</evidence>
<name>A0ABU7L984_9NOCA</name>
<dbReference type="SUPFAM" id="SSF46785">
    <property type="entry name" value="Winged helix' DNA-binding domain"/>
    <property type="match status" value="1"/>
</dbReference>
<keyword evidence="2" id="KW-0238">DNA-binding</keyword>
<sequence length="153" mass="16623">MSRESFDPDEVNRLRIALGRIARRVSRPAGDGSLTPSQASLLATVARRKTIGVRELSDLEGLNPTMCSRMLGKLEDAGLVSRSSDADDKRVVLAYITTDGAALAEELRIRRTALFTEHLTELSEHHVDALHDALPALEALADSMGCGRSEARN</sequence>
<evidence type="ECO:0000256" key="2">
    <source>
        <dbReference type="ARBA" id="ARBA00023125"/>
    </source>
</evidence>
<dbReference type="Pfam" id="PF01047">
    <property type="entry name" value="MarR"/>
    <property type="match status" value="1"/>
</dbReference>
<proteinExistence type="predicted"/>
<dbReference type="SMART" id="SM00347">
    <property type="entry name" value="HTH_MARR"/>
    <property type="match status" value="1"/>
</dbReference>
<evidence type="ECO:0000256" key="3">
    <source>
        <dbReference type="ARBA" id="ARBA00023163"/>
    </source>
</evidence>
<accession>A0ABU7L984</accession>
<evidence type="ECO:0000313" key="5">
    <source>
        <dbReference type="EMBL" id="MEE2058113.1"/>
    </source>
</evidence>
<keyword evidence="1" id="KW-0805">Transcription regulation</keyword>
<evidence type="ECO:0000256" key="1">
    <source>
        <dbReference type="ARBA" id="ARBA00023015"/>
    </source>
</evidence>
<dbReference type="InterPro" id="IPR023187">
    <property type="entry name" value="Tscrpt_reg_MarR-type_CS"/>
</dbReference>
<comment type="caution">
    <text evidence="5">The sequence shown here is derived from an EMBL/GenBank/DDBJ whole genome shotgun (WGS) entry which is preliminary data.</text>
</comment>
<dbReference type="InterPro" id="IPR036390">
    <property type="entry name" value="WH_DNA-bd_sf"/>
</dbReference>
<dbReference type="Gene3D" id="1.10.10.10">
    <property type="entry name" value="Winged helix-like DNA-binding domain superfamily/Winged helix DNA-binding domain"/>
    <property type="match status" value="1"/>
</dbReference>
<feature type="domain" description="HTH marR-type" evidence="4">
    <location>
        <begin position="11"/>
        <end position="139"/>
    </location>
</feature>
<protein>
    <submittedName>
        <fullName evidence="5">MarR family transcriptional regulator</fullName>
    </submittedName>
</protein>
<dbReference type="PANTHER" id="PTHR39515">
    <property type="entry name" value="CONSERVED PROTEIN"/>
    <property type="match status" value="1"/>
</dbReference>
<gene>
    <name evidence="5" type="ORF">Q7514_11340</name>
</gene>
<evidence type="ECO:0000313" key="6">
    <source>
        <dbReference type="Proteomes" id="UP001336020"/>
    </source>
</evidence>
<dbReference type="PROSITE" id="PS50995">
    <property type="entry name" value="HTH_MARR_2"/>
    <property type="match status" value="1"/>
</dbReference>
<dbReference type="PROSITE" id="PS01117">
    <property type="entry name" value="HTH_MARR_1"/>
    <property type="match status" value="1"/>
</dbReference>